<keyword evidence="2" id="KW-1185">Reference proteome</keyword>
<name>A0ABU9XZY2_9SPHN</name>
<protein>
    <submittedName>
        <fullName evidence="1">Uncharacterized protein</fullName>
    </submittedName>
</protein>
<comment type="caution">
    <text evidence="1">The sequence shown here is derived from an EMBL/GenBank/DDBJ whole genome shotgun (WGS) entry which is preliminary data.</text>
</comment>
<proteinExistence type="predicted"/>
<evidence type="ECO:0000313" key="2">
    <source>
        <dbReference type="Proteomes" id="UP001419910"/>
    </source>
</evidence>
<dbReference type="RefSeq" id="WP_343891750.1">
    <property type="nucleotide sequence ID" value="NZ_BAAAEH010000047.1"/>
</dbReference>
<sequence>MIRSLIPTHKPTIKPSSHTMLEQRERLEEIAAAYAREPLVPSEEELDSLTSEAIGEWRLQDATFWQRVKFRARMIRAVEQGKKRRPH</sequence>
<dbReference type="Proteomes" id="UP001419910">
    <property type="component" value="Unassembled WGS sequence"/>
</dbReference>
<evidence type="ECO:0000313" key="1">
    <source>
        <dbReference type="EMBL" id="MEN2789093.1"/>
    </source>
</evidence>
<dbReference type="EMBL" id="JBDIME010000003">
    <property type="protein sequence ID" value="MEN2789093.1"/>
    <property type="molecule type" value="Genomic_DNA"/>
</dbReference>
<gene>
    <name evidence="1" type="ORF">ABC974_05605</name>
</gene>
<accession>A0ABU9XZY2</accession>
<reference evidence="1 2" key="1">
    <citation type="submission" date="2024-05" db="EMBL/GenBank/DDBJ databases">
        <authorList>
            <person name="Liu Q."/>
            <person name="Xin Y.-H."/>
        </authorList>
    </citation>
    <scope>NUCLEOTIDE SEQUENCE [LARGE SCALE GENOMIC DNA]</scope>
    <source>
        <strain evidence="1 2">CGMCC 1.10181</strain>
    </source>
</reference>
<organism evidence="1 2">
    <name type="scientific">Sphingomonas oligophenolica</name>
    <dbReference type="NCBI Taxonomy" id="301154"/>
    <lineage>
        <taxon>Bacteria</taxon>
        <taxon>Pseudomonadati</taxon>
        <taxon>Pseudomonadota</taxon>
        <taxon>Alphaproteobacteria</taxon>
        <taxon>Sphingomonadales</taxon>
        <taxon>Sphingomonadaceae</taxon>
        <taxon>Sphingomonas</taxon>
    </lineage>
</organism>